<dbReference type="EMBL" id="GISG01232262">
    <property type="protein sequence ID" value="MBA4666643.1"/>
    <property type="molecule type" value="Transcribed_RNA"/>
</dbReference>
<name>A0A7C9EIG1_OPUST</name>
<organism evidence="1">
    <name type="scientific">Opuntia streptacantha</name>
    <name type="common">Prickly pear cactus</name>
    <name type="synonym">Opuntia cardona</name>
    <dbReference type="NCBI Taxonomy" id="393608"/>
    <lineage>
        <taxon>Eukaryota</taxon>
        <taxon>Viridiplantae</taxon>
        <taxon>Streptophyta</taxon>
        <taxon>Embryophyta</taxon>
        <taxon>Tracheophyta</taxon>
        <taxon>Spermatophyta</taxon>
        <taxon>Magnoliopsida</taxon>
        <taxon>eudicotyledons</taxon>
        <taxon>Gunneridae</taxon>
        <taxon>Pentapetalae</taxon>
        <taxon>Caryophyllales</taxon>
        <taxon>Cactineae</taxon>
        <taxon>Cactaceae</taxon>
        <taxon>Opuntioideae</taxon>
        <taxon>Opuntia</taxon>
    </lineage>
</organism>
<dbReference type="AlphaFoldDB" id="A0A7C9EIG1"/>
<protein>
    <submittedName>
        <fullName evidence="1">Uncharacterized protein</fullName>
    </submittedName>
</protein>
<reference evidence="1" key="1">
    <citation type="journal article" date="2013" name="J. Plant Res.">
        <title>Effect of fungi and light on seed germination of three Opuntia species from semiarid lands of central Mexico.</title>
        <authorList>
            <person name="Delgado-Sanchez P."/>
            <person name="Jimenez-Bremont J.F."/>
            <person name="Guerrero-Gonzalez Mde L."/>
            <person name="Flores J."/>
        </authorList>
    </citation>
    <scope>NUCLEOTIDE SEQUENCE</scope>
    <source>
        <tissue evidence="1">Cladode</tissue>
    </source>
</reference>
<accession>A0A7C9EIG1</accession>
<reference evidence="1" key="2">
    <citation type="submission" date="2020-07" db="EMBL/GenBank/DDBJ databases">
        <authorList>
            <person name="Vera ALvarez R."/>
            <person name="Arias-Moreno D.M."/>
            <person name="Jimenez-Jacinto V."/>
            <person name="Jimenez-Bremont J.F."/>
            <person name="Swaminathan K."/>
            <person name="Moose S.P."/>
            <person name="Guerrero-Gonzalez M.L."/>
            <person name="Marino-Ramirez L."/>
            <person name="Landsman D."/>
            <person name="Rodriguez-Kessler M."/>
            <person name="Delgado-Sanchez P."/>
        </authorList>
    </citation>
    <scope>NUCLEOTIDE SEQUENCE</scope>
    <source>
        <tissue evidence="1">Cladode</tissue>
    </source>
</reference>
<sequence length="112" mass="12457">MRNPTFHMLSRIPKLLSHASPDRTLKQNNQAAKLEKFINVCHFPSPLAPFPSGTFSVRLSVFFSSPPAGSPLEPWLPMTVEMSASEAPANLKRSMAVSRFFFQLSIPNLNSI</sequence>
<proteinExistence type="predicted"/>
<evidence type="ECO:0000313" key="1">
    <source>
        <dbReference type="EMBL" id="MBA4666643.1"/>
    </source>
</evidence>